<evidence type="ECO:0000256" key="3">
    <source>
        <dbReference type="ARBA" id="ARBA00023085"/>
    </source>
</evidence>
<sequence length="747" mass="83216">MNNKIQFLFVFLTLMHITTQAQQAAFPGAEGYGKFATGGKGGLVYTVTNLNDDGEGSLRKGIVKKGARTIVFGVSGTIELKSKLDVNQGKGNLSILGQTAPGEGITIKGYPFTIKADNVIVRYLRFRMGDVNKFEGDALGCGNTKNVIIDHCSISWGTDENASFYNNKDFTLQYCIISEALNNSVHKKGAHSYGGIWGGIRASFHHNLIANNNSRNPRFSGSKTTENSENEFVDFRNNVIYNWGENSIYGGEKGTYNMINNYFKSGPATTSSKLDRIVSPSEPYGKFYVNGNYVNGFDVISKNNWDGGVQCDNPLEAKLDSEINISNNITTQNAVQAYETVLKEAGASLYRDAVDARIVHNTKEGSTNYKNGIIDSQDNVGGWPIIKFEKAKKDTDKDGIPDSWEKENNLNPNANDANSNTLNNEYTNIEFYANSLTSNISKIKIINGESYHFVVDLKGSGNFSTVQDAVNAVPDFRKNETKIFIKNGIYKEKLVLPTSKTNVTFIGEDKDKTILTYDDFAQKHNRFGEEVGTTGSTSFYVFGSDFKAKNITFENSAGPIGQAVAVRVDGDRVVFQNCKFLGNQDTLYLHGNQSRQYYKDCYIEGTVDFIFGWSTAFFENCEIFCKSNGYITAASTNKETAYGMVFNNCKLTGNALENTFFLGRPWRDYAQTIWINCYMDKHIKPEGWHNWNKPNAEQTTCYAEYNSSGPGASMKRVKWAKKLSKKESKKFSLENVLKGSDNWIPNI</sequence>
<feature type="active site" evidence="5">
    <location>
        <position position="608"/>
    </location>
</feature>
<dbReference type="PANTHER" id="PTHR42970">
    <property type="entry name" value="PECTATE LYASE C-RELATED"/>
    <property type="match status" value="1"/>
</dbReference>
<feature type="domain" description="Pectinesterase catalytic" evidence="7">
    <location>
        <begin position="454"/>
        <end position="739"/>
    </location>
</feature>
<keyword evidence="6" id="KW-0732">Signal</keyword>
<dbReference type="InterPro" id="IPR000070">
    <property type="entry name" value="Pectinesterase_cat"/>
</dbReference>
<evidence type="ECO:0000256" key="2">
    <source>
        <dbReference type="ARBA" id="ARBA00022801"/>
    </source>
</evidence>
<feature type="chain" id="PRO_5045937834" evidence="6">
    <location>
        <begin position="22"/>
        <end position="747"/>
    </location>
</feature>
<dbReference type="PANTHER" id="PTHR42970:SF1">
    <property type="entry name" value="PECTATE LYASE C-RELATED"/>
    <property type="match status" value="1"/>
</dbReference>
<evidence type="ECO:0000256" key="5">
    <source>
        <dbReference type="PROSITE-ProRule" id="PRU10040"/>
    </source>
</evidence>
<reference evidence="8 9" key="1">
    <citation type="submission" date="2023-09" db="EMBL/GenBank/DDBJ databases">
        <title>Thalassobella suaedae gen. nov., sp. nov., a marine bacterium of the family Flavobacteriaceae isolated from a halophyte Suaeda japonica.</title>
        <authorList>
            <person name="Lee S.Y."/>
            <person name="Hwang C.Y."/>
        </authorList>
    </citation>
    <scope>NUCLEOTIDE SEQUENCE [LARGE SCALE GENOMIC DNA]</scope>
    <source>
        <strain evidence="8 9">HL-DH10</strain>
    </source>
</reference>
<keyword evidence="9" id="KW-1185">Reference proteome</keyword>
<accession>A0ABY9XZ52</accession>
<dbReference type="InterPro" id="IPR052063">
    <property type="entry name" value="Polysaccharide_Lyase_1"/>
</dbReference>
<evidence type="ECO:0000313" key="9">
    <source>
        <dbReference type="Proteomes" id="UP001303407"/>
    </source>
</evidence>
<dbReference type="SUPFAM" id="SSF51126">
    <property type="entry name" value="Pectin lyase-like"/>
    <property type="match status" value="2"/>
</dbReference>
<protein>
    <submittedName>
        <fullName evidence="8">Pectinesterase family protein</fullName>
    </submittedName>
</protein>
<dbReference type="InterPro" id="IPR011050">
    <property type="entry name" value="Pectin_lyase_fold/virulence"/>
</dbReference>
<dbReference type="Gene3D" id="2.160.20.10">
    <property type="entry name" value="Single-stranded right-handed beta-helix, Pectin lyase-like"/>
    <property type="match status" value="2"/>
</dbReference>
<proteinExistence type="predicted"/>
<evidence type="ECO:0000259" key="7">
    <source>
        <dbReference type="Pfam" id="PF01095"/>
    </source>
</evidence>
<dbReference type="Pfam" id="PF01095">
    <property type="entry name" value="Pectinesterase"/>
    <property type="match status" value="1"/>
</dbReference>
<dbReference type="RefSeq" id="WP_415861184.1">
    <property type="nucleotide sequence ID" value="NZ_CP134536.1"/>
</dbReference>
<organism evidence="8 9">
    <name type="scientific">Thalassobellus suaedae</name>
    <dbReference type="NCBI Taxonomy" id="3074124"/>
    <lineage>
        <taxon>Bacteria</taxon>
        <taxon>Pseudomonadati</taxon>
        <taxon>Bacteroidota</taxon>
        <taxon>Flavobacteriia</taxon>
        <taxon>Flavobacteriales</taxon>
        <taxon>Flavobacteriaceae</taxon>
        <taxon>Thalassobellus</taxon>
    </lineage>
</organism>
<dbReference type="InterPro" id="IPR033131">
    <property type="entry name" value="Pectinesterase_Asp_AS"/>
</dbReference>
<evidence type="ECO:0000256" key="1">
    <source>
        <dbReference type="ARBA" id="ARBA00022723"/>
    </source>
</evidence>
<evidence type="ECO:0000256" key="4">
    <source>
        <dbReference type="ARBA" id="ARBA00023180"/>
    </source>
</evidence>
<gene>
    <name evidence="8" type="ORF">RHP49_09760</name>
</gene>
<evidence type="ECO:0000256" key="6">
    <source>
        <dbReference type="SAM" id="SignalP"/>
    </source>
</evidence>
<dbReference type="InterPro" id="IPR012334">
    <property type="entry name" value="Pectin_lyas_fold"/>
</dbReference>
<keyword evidence="4" id="KW-0325">Glycoprotein</keyword>
<name>A0ABY9XZ52_9FLAO</name>
<keyword evidence="1" id="KW-0479">Metal-binding</keyword>
<feature type="signal peptide" evidence="6">
    <location>
        <begin position="1"/>
        <end position="21"/>
    </location>
</feature>
<evidence type="ECO:0000313" key="8">
    <source>
        <dbReference type="EMBL" id="WNH11207.1"/>
    </source>
</evidence>
<keyword evidence="3" id="KW-0063">Aspartyl esterase</keyword>
<dbReference type="Proteomes" id="UP001303407">
    <property type="component" value="Chromosome"/>
</dbReference>
<dbReference type="EMBL" id="CP134536">
    <property type="protein sequence ID" value="WNH11207.1"/>
    <property type="molecule type" value="Genomic_DNA"/>
</dbReference>
<dbReference type="PROSITE" id="PS00503">
    <property type="entry name" value="PECTINESTERASE_2"/>
    <property type="match status" value="1"/>
</dbReference>
<keyword evidence="2" id="KW-0378">Hydrolase</keyword>